<reference evidence="9 10" key="1">
    <citation type="submission" date="2010-11" db="EMBL/GenBank/DDBJ databases">
        <authorList>
            <person name="Muzny D."/>
            <person name="Qin X."/>
            <person name="Deng J."/>
            <person name="Jiang H."/>
            <person name="Liu Y."/>
            <person name="Qu J."/>
            <person name="Song X.-Z."/>
            <person name="Zhang L."/>
            <person name="Thornton R."/>
            <person name="Coyle M."/>
            <person name="Francisco L."/>
            <person name="Jackson L."/>
            <person name="Javaid M."/>
            <person name="Korchina V."/>
            <person name="Kovar C."/>
            <person name="Mata R."/>
            <person name="Mathew T."/>
            <person name="Ngo R."/>
            <person name="Nguyen L."/>
            <person name="Nguyen N."/>
            <person name="Okwuonu G."/>
            <person name="Ongeri F."/>
            <person name="Pham C."/>
            <person name="Simmons D."/>
            <person name="Wilczek-Boney K."/>
            <person name="Hale W."/>
            <person name="Jakkamsetti A."/>
            <person name="Pham P."/>
            <person name="Ruth R."/>
            <person name="San Lucas F."/>
            <person name="Warren J."/>
            <person name="Zhang J."/>
            <person name="Zhao Z."/>
            <person name="Zhou C."/>
            <person name="Zhu D."/>
            <person name="Lee S."/>
            <person name="Bess C."/>
            <person name="Blankenburg K."/>
            <person name="Forbes L."/>
            <person name="Fu Q."/>
            <person name="Gubbala S."/>
            <person name="Hirani K."/>
            <person name="Jayaseelan J.C."/>
            <person name="Lara F."/>
            <person name="Munidasa M."/>
            <person name="Palculict T."/>
            <person name="Patil S."/>
            <person name="Pu L.-L."/>
            <person name="Saada N."/>
            <person name="Tang L."/>
            <person name="Weissenberger G."/>
            <person name="Zhu Y."/>
            <person name="Hemphill L."/>
            <person name="Shang Y."/>
            <person name="Youmans B."/>
            <person name="Ayvaz T."/>
            <person name="Ross M."/>
            <person name="Santibanez J."/>
            <person name="Aqrawi P."/>
            <person name="Gross S."/>
            <person name="Joshi V."/>
            <person name="Fowler G."/>
            <person name="Nazareth L."/>
            <person name="Reid J."/>
            <person name="Worley K."/>
            <person name="Petrosino J."/>
            <person name="Highlander S."/>
            <person name="Gibbs R."/>
        </authorList>
    </citation>
    <scope>NUCLEOTIDE SEQUENCE [LARGE SCALE GENOMIC DNA]</scope>
    <source>
        <strain evidence="9 10">ATCC 49296</strain>
    </source>
</reference>
<dbReference type="InterPro" id="IPR020097">
    <property type="entry name" value="PsdUridine_synth_TruA_a/b_dom"/>
</dbReference>
<feature type="binding site" evidence="4 6">
    <location>
        <position position="136"/>
    </location>
    <ligand>
        <name>substrate</name>
    </ligand>
</feature>
<dbReference type="Proteomes" id="UP000004500">
    <property type="component" value="Unassembled WGS sequence"/>
</dbReference>
<dbReference type="HOGENOM" id="CLU_014673_0_1_9"/>
<dbReference type="EC" id="5.4.99.12" evidence="4"/>
<dbReference type="InterPro" id="IPR020094">
    <property type="entry name" value="TruA/RsuA/RluB/E/F_N"/>
</dbReference>
<evidence type="ECO:0000256" key="2">
    <source>
        <dbReference type="ARBA" id="ARBA00022694"/>
    </source>
</evidence>
<dbReference type="InterPro" id="IPR001406">
    <property type="entry name" value="PsdUridine_synth_TruA"/>
</dbReference>
<name>E6KLU6_STROR</name>
<dbReference type="eggNOG" id="COG0101">
    <property type="taxonomic scope" value="Bacteria"/>
</dbReference>
<dbReference type="GO" id="GO:0003723">
    <property type="term" value="F:RNA binding"/>
    <property type="evidence" value="ECO:0007669"/>
    <property type="project" value="InterPro"/>
</dbReference>
<dbReference type="NCBIfam" id="TIGR00071">
    <property type="entry name" value="hisT_truA"/>
    <property type="match status" value="1"/>
</dbReference>
<accession>E6KLU6</accession>
<keyword evidence="3 4" id="KW-0413">Isomerase</keyword>
<proteinExistence type="inferred from homology"/>
<evidence type="ECO:0000313" key="10">
    <source>
        <dbReference type="Proteomes" id="UP000004500"/>
    </source>
</evidence>
<feature type="domain" description="Pseudouridine synthase I TruA alpha/beta" evidence="8">
    <location>
        <begin position="31"/>
        <end position="129"/>
    </location>
</feature>
<dbReference type="AlphaFoldDB" id="E6KLU6"/>
<evidence type="ECO:0000256" key="7">
    <source>
        <dbReference type="RuleBase" id="RU003792"/>
    </source>
</evidence>
<dbReference type="GO" id="GO:0160147">
    <property type="term" value="F:tRNA pseudouridine(38-40) synthase activity"/>
    <property type="evidence" value="ECO:0007669"/>
    <property type="project" value="UniProtKB-EC"/>
</dbReference>
<dbReference type="Pfam" id="PF01416">
    <property type="entry name" value="PseudoU_synth_1"/>
    <property type="match status" value="2"/>
</dbReference>
<gene>
    <name evidence="4 9" type="primary">truA</name>
    <name evidence="9" type="ORF">HMPREF8578_1046</name>
</gene>
<evidence type="ECO:0000256" key="1">
    <source>
        <dbReference type="ARBA" id="ARBA00009375"/>
    </source>
</evidence>
<comment type="caution">
    <text evidence="4">Lacks conserved residue(s) required for the propagation of feature annotation.</text>
</comment>
<dbReference type="GO" id="GO:0031119">
    <property type="term" value="P:tRNA pseudouridine synthesis"/>
    <property type="evidence" value="ECO:0007669"/>
    <property type="project" value="UniProtKB-UniRule"/>
</dbReference>
<comment type="catalytic activity">
    <reaction evidence="4 7">
        <text>uridine(38/39/40) in tRNA = pseudouridine(38/39/40) in tRNA</text>
        <dbReference type="Rhea" id="RHEA:22376"/>
        <dbReference type="Rhea" id="RHEA-COMP:10085"/>
        <dbReference type="Rhea" id="RHEA-COMP:10087"/>
        <dbReference type="ChEBI" id="CHEBI:65314"/>
        <dbReference type="ChEBI" id="CHEBI:65315"/>
        <dbReference type="EC" id="5.4.99.12"/>
    </reaction>
</comment>
<dbReference type="EMBL" id="AEPO01000012">
    <property type="protein sequence ID" value="EFU62906.1"/>
    <property type="molecule type" value="Genomic_DNA"/>
</dbReference>
<dbReference type="PIRSF" id="PIRSF001430">
    <property type="entry name" value="tRNA_psdUrid_synth"/>
    <property type="match status" value="1"/>
</dbReference>
<dbReference type="InterPro" id="IPR020103">
    <property type="entry name" value="PsdUridine_synth_cat_dom_sf"/>
</dbReference>
<dbReference type="HAMAP" id="MF_00171">
    <property type="entry name" value="TruA"/>
    <property type="match status" value="1"/>
</dbReference>
<organism evidence="9 10">
    <name type="scientific">Streptococcus oralis ATCC 49296</name>
    <dbReference type="NCBI Taxonomy" id="888049"/>
    <lineage>
        <taxon>Bacteria</taxon>
        <taxon>Bacillati</taxon>
        <taxon>Bacillota</taxon>
        <taxon>Bacilli</taxon>
        <taxon>Lactobacillales</taxon>
        <taxon>Streptococcaceae</taxon>
        <taxon>Streptococcus</taxon>
    </lineage>
</organism>
<dbReference type="PANTHER" id="PTHR11142:SF0">
    <property type="entry name" value="TRNA PSEUDOURIDINE SYNTHASE-LIKE 1"/>
    <property type="match status" value="1"/>
</dbReference>
<dbReference type="Gene3D" id="3.30.70.660">
    <property type="entry name" value="Pseudouridine synthase I, catalytic domain, C-terminal subdomain"/>
    <property type="match status" value="1"/>
</dbReference>
<evidence type="ECO:0000313" key="9">
    <source>
        <dbReference type="EMBL" id="EFU62906.1"/>
    </source>
</evidence>
<dbReference type="CDD" id="cd02570">
    <property type="entry name" value="PseudoU_synth_EcTruA"/>
    <property type="match status" value="1"/>
</dbReference>
<protein>
    <recommendedName>
        <fullName evidence="4">tRNA pseudouridine synthase A</fullName>
        <ecNumber evidence="4">5.4.99.12</ecNumber>
    </recommendedName>
    <alternativeName>
        <fullName evidence="4">tRNA pseudouridine(38-40) synthase</fullName>
    </alternativeName>
    <alternativeName>
        <fullName evidence="4">tRNA pseudouridylate synthase I</fullName>
    </alternativeName>
    <alternativeName>
        <fullName evidence="4">tRNA-uridine isomerase I</fullName>
    </alternativeName>
</protein>
<keyword evidence="2 4" id="KW-0819">tRNA processing</keyword>
<dbReference type="InterPro" id="IPR020095">
    <property type="entry name" value="PsdUridine_synth_TruA_C"/>
</dbReference>
<dbReference type="SUPFAM" id="SSF55120">
    <property type="entry name" value="Pseudouridine synthase"/>
    <property type="match status" value="1"/>
</dbReference>
<dbReference type="PANTHER" id="PTHR11142">
    <property type="entry name" value="PSEUDOURIDYLATE SYNTHASE"/>
    <property type="match status" value="1"/>
</dbReference>
<evidence type="ECO:0000256" key="3">
    <source>
        <dbReference type="ARBA" id="ARBA00023235"/>
    </source>
</evidence>
<sequence>MGILYPDNYWFLNLFTLLFPDKIEVMTRYKATISYDGFAFAGFQRQPHARSVQEEIEKTLTRLNKGQAITVHGAGRTDSGVHALGQVIHFDLPYQMDEEKLRFALDTQSPEDIDVISIEIVADDFHCRYAKHSKTYEFIVDRGRPKNPMRRHYATHFPYPLDVERMQMAIKKLEGTHDFTGFTASGTSVEDKVRTITEARLSVDETGQFLTFSFSGNGFLYKQIRNMVGTLLKIGNNRMPVEQIDLILKKKDRQLAGPTAAPNGLYLKEIRYEE</sequence>
<feature type="domain" description="Pseudouridine synthase I TruA alpha/beta" evidence="8">
    <location>
        <begin position="169"/>
        <end position="273"/>
    </location>
</feature>
<comment type="function">
    <text evidence="4">Formation of pseudouridine at positions 38, 39 and 40 in the anticodon stem and loop of transfer RNAs.</text>
</comment>
<evidence type="ECO:0000256" key="6">
    <source>
        <dbReference type="PIRSR" id="PIRSR001430-2"/>
    </source>
</evidence>
<dbReference type="Gene3D" id="3.30.70.580">
    <property type="entry name" value="Pseudouridine synthase I, catalytic domain, N-terminal subdomain"/>
    <property type="match status" value="1"/>
</dbReference>
<comment type="subunit">
    <text evidence="4">Homodimer.</text>
</comment>
<evidence type="ECO:0000256" key="4">
    <source>
        <dbReference type="HAMAP-Rule" id="MF_00171"/>
    </source>
</evidence>
<feature type="active site" description="Nucleophile" evidence="4 5">
    <location>
        <position position="78"/>
    </location>
</feature>
<comment type="similarity">
    <text evidence="1 4 7">Belongs to the tRNA pseudouridine synthase TruA family.</text>
</comment>
<evidence type="ECO:0000259" key="8">
    <source>
        <dbReference type="Pfam" id="PF01416"/>
    </source>
</evidence>
<evidence type="ECO:0000256" key="5">
    <source>
        <dbReference type="PIRSR" id="PIRSR001430-1"/>
    </source>
</evidence>
<dbReference type="FunFam" id="3.30.70.580:FF:000001">
    <property type="entry name" value="tRNA pseudouridine synthase A"/>
    <property type="match status" value="1"/>
</dbReference>
<comment type="caution">
    <text evidence="9">The sequence shown here is derived from an EMBL/GenBank/DDBJ whole genome shotgun (WGS) entry which is preliminary data.</text>
</comment>